<reference evidence="1" key="1">
    <citation type="submission" date="2023-11" db="EMBL/GenBank/DDBJ databases">
        <title>Detection of rare carbapenemases in Enterobacterales - comparison of two colorimetric and two CIM-based carbapenemase assays.</title>
        <authorList>
            <person name="Schaffarczyk L."/>
            <person name="Noster J."/>
            <person name="Stelzer Y."/>
            <person name="Sattler J."/>
            <person name="Gatermann S."/>
            <person name="Hamprecht A."/>
        </authorList>
    </citation>
    <scope>NUCLEOTIDE SEQUENCE</scope>
    <source>
        <strain evidence="1">CIM-Cont-037</strain>
    </source>
</reference>
<dbReference type="Proteomes" id="UP001279012">
    <property type="component" value="Unassembled WGS sequence"/>
</dbReference>
<proteinExistence type="predicted"/>
<gene>
    <name evidence="1" type="ORF">SJ059_29875</name>
</gene>
<feature type="non-terminal residue" evidence="1">
    <location>
        <position position="88"/>
    </location>
</feature>
<evidence type="ECO:0000313" key="2">
    <source>
        <dbReference type="Proteomes" id="UP001279012"/>
    </source>
</evidence>
<evidence type="ECO:0000313" key="1">
    <source>
        <dbReference type="EMBL" id="MDX7018638.1"/>
    </source>
</evidence>
<name>A0AAW9EEK1_KLEAE</name>
<comment type="caution">
    <text evidence="1">The sequence shown here is derived from an EMBL/GenBank/DDBJ whole genome shotgun (WGS) entry which is preliminary data.</text>
</comment>
<sequence>VWMKNGDRLTGKITLFDGGKLLLKTDYGGDITLKWDKISTFESEQNLLVKQDAETGEHSKGIRAAGPGQVTLVNGEPKTVELASIQQM</sequence>
<organism evidence="1 2">
    <name type="scientific">Klebsiella aerogenes</name>
    <name type="common">Enterobacter aerogenes</name>
    <dbReference type="NCBI Taxonomy" id="548"/>
    <lineage>
        <taxon>Bacteria</taxon>
        <taxon>Pseudomonadati</taxon>
        <taxon>Pseudomonadota</taxon>
        <taxon>Gammaproteobacteria</taxon>
        <taxon>Enterobacterales</taxon>
        <taxon>Enterobacteriaceae</taxon>
        <taxon>Klebsiella/Raoultella group</taxon>
        <taxon>Klebsiella</taxon>
    </lineage>
</organism>
<protein>
    <submittedName>
        <fullName evidence="1">Uncharacterized protein</fullName>
    </submittedName>
</protein>
<dbReference type="AlphaFoldDB" id="A0AAW9EEK1"/>
<dbReference type="EMBL" id="JAWZZT010001145">
    <property type="protein sequence ID" value="MDX7018638.1"/>
    <property type="molecule type" value="Genomic_DNA"/>
</dbReference>
<feature type="non-terminal residue" evidence="1">
    <location>
        <position position="1"/>
    </location>
</feature>
<accession>A0AAW9EEK1</accession>